<feature type="region of interest" description="Disordered" evidence="1">
    <location>
        <begin position="1"/>
        <end position="44"/>
    </location>
</feature>
<keyword evidence="3" id="KW-1185">Reference proteome</keyword>
<evidence type="ECO:0000313" key="2">
    <source>
        <dbReference type="EMBL" id="MFC6083673.1"/>
    </source>
</evidence>
<evidence type="ECO:0000313" key="3">
    <source>
        <dbReference type="Proteomes" id="UP001596137"/>
    </source>
</evidence>
<accession>A0ABW1NLA6</accession>
<organism evidence="2 3">
    <name type="scientific">Sphaerisporangium aureirubrum</name>
    <dbReference type="NCBI Taxonomy" id="1544736"/>
    <lineage>
        <taxon>Bacteria</taxon>
        <taxon>Bacillati</taxon>
        <taxon>Actinomycetota</taxon>
        <taxon>Actinomycetes</taxon>
        <taxon>Streptosporangiales</taxon>
        <taxon>Streptosporangiaceae</taxon>
        <taxon>Sphaerisporangium</taxon>
    </lineage>
</organism>
<protein>
    <submittedName>
        <fullName evidence="2">Uncharacterized protein</fullName>
    </submittedName>
</protein>
<proteinExistence type="predicted"/>
<dbReference type="RefSeq" id="WP_380755908.1">
    <property type="nucleotide sequence ID" value="NZ_JBHSRF010000031.1"/>
</dbReference>
<dbReference type="Proteomes" id="UP001596137">
    <property type="component" value="Unassembled WGS sequence"/>
</dbReference>
<dbReference type="EMBL" id="JBHSRF010000031">
    <property type="protein sequence ID" value="MFC6083673.1"/>
    <property type="molecule type" value="Genomic_DNA"/>
</dbReference>
<gene>
    <name evidence="2" type="ORF">ACFP1K_21065</name>
</gene>
<name>A0ABW1NLA6_9ACTN</name>
<comment type="caution">
    <text evidence="2">The sequence shown here is derived from an EMBL/GenBank/DDBJ whole genome shotgun (WGS) entry which is preliminary data.</text>
</comment>
<reference evidence="3" key="1">
    <citation type="journal article" date="2019" name="Int. J. Syst. Evol. Microbiol.">
        <title>The Global Catalogue of Microorganisms (GCM) 10K type strain sequencing project: providing services to taxonomists for standard genome sequencing and annotation.</title>
        <authorList>
            <consortium name="The Broad Institute Genomics Platform"/>
            <consortium name="The Broad Institute Genome Sequencing Center for Infectious Disease"/>
            <person name="Wu L."/>
            <person name="Ma J."/>
        </authorList>
    </citation>
    <scope>NUCLEOTIDE SEQUENCE [LARGE SCALE GENOMIC DNA]</scope>
    <source>
        <strain evidence="3">JCM 30346</strain>
    </source>
</reference>
<sequence length="44" mass="4552">MIDLLALSRPLESPVAVGGPDENRDGFMLPGLAVSRAGERGDAT</sequence>
<evidence type="ECO:0000256" key="1">
    <source>
        <dbReference type="SAM" id="MobiDB-lite"/>
    </source>
</evidence>